<evidence type="ECO:0000256" key="1">
    <source>
        <dbReference type="ARBA" id="ARBA00006432"/>
    </source>
</evidence>
<keyword evidence="2" id="KW-0596">Phosphopantetheine</keyword>
<dbReference type="GO" id="GO:0070566">
    <property type="term" value="F:adenylyltransferase activity"/>
    <property type="evidence" value="ECO:0007669"/>
    <property type="project" value="TreeGrafter"/>
</dbReference>
<dbReference type="Pfam" id="PF00550">
    <property type="entry name" value="PP-binding"/>
    <property type="match status" value="1"/>
</dbReference>
<name>A1YBQ9_SORCE</name>
<dbReference type="Gene3D" id="3.40.50.12780">
    <property type="entry name" value="N-terminal domain of ligase-like"/>
    <property type="match status" value="1"/>
</dbReference>
<accession>A1YBQ9</accession>
<dbReference type="GO" id="GO:0031177">
    <property type="term" value="F:phosphopantetheine binding"/>
    <property type="evidence" value="ECO:0007669"/>
    <property type="project" value="InterPro"/>
</dbReference>
<dbReference type="SUPFAM" id="SSF56801">
    <property type="entry name" value="Acetyl-CoA synthetase-like"/>
    <property type="match status" value="1"/>
</dbReference>
<gene>
    <name evidence="5" type="primary">ambG</name>
</gene>
<evidence type="ECO:0000313" key="5">
    <source>
        <dbReference type="EMBL" id="ABK32262.1"/>
    </source>
</evidence>
<comment type="similarity">
    <text evidence="1">Belongs to the ATP-dependent AMP-binding enzyme family.</text>
</comment>
<keyword evidence="3" id="KW-0597">Phosphoprotein</keyword>
<evidence type="ECO:0000256" key="3">
    <source>
        <dbReference type="ARBA" id="ARBA00022553"/>
    </source>
</evidence>
<protein>
    <submittedName>
        <fullName evidence="5">AmbG</fullName>
    </submittedName>
</protein>
<sequence length="739" mass="79346">MQCMSREGTSSMNIGSPLPPIENALDLFKHYATSAPEARIAVFIEEEGQEQGLTYRELERAATNLSLELASVAAPGDRVLVAYDSGPMYLVGVWAALYAGMIAVPVDPLGPDRPAANLTRLLNVTADSGATVCIASRSMLDAVKSHPGARQLTEQLRWVVPSLPDLLGRAPGSPPAALRTEKDVAMLQYASGSTGAPKGTIVTHASLLMLARALLISTSAESPFGRPDVEVTWLPLTHSTAGYGLIMKCLTGATMSAWYIAPSAFARSPAIWLRTISRHKGKQVYSVAPNFALDWCVSSTTEAERKQLDLSCWTHVMSMGEKVRPETWKAFSDAFRESGFHPKLFIAGYGMSETGYVSGSVNGGKTVRFDRAAMDEGSLVEAPEGGILLLSSSGFTLPGVRVAIVDPETREVLPEGKIGEIWVSTPTAMTGYWNRPEETEQQFRARAADGSGPFFRSGDMGAFYGGNLFVTGRRKSIVVIRGRKHYAEDIESTLERALDWLGANSSIAFADDVNGVEELFIAVDPRGARDGVGFEERTDAIRSVVAREFGVRVHEVLFLAAGQLPRTSMGKVSRVSCKDLFRSGELEIAARSGSIARGGADLPAVDLRAILDEPDAELRVARMTEYIRSLLSASLSVPADALSLTKSFDELGVDSMTGVRFRGELVRALGLELPESIVYNYPTIAQLASFVCEKLTGTAGSNDAERADRGPAALAALDVESMSEEAAAAALRAHLDGRK</sequence>
<proteinExistence type="inferred from homology"/>
<evidence type="ECO:0000259" key="4">
    <source>
        <dbReference type="PROSITE" id="PS50075"/>
    </source>
</evidence>
<evidence type="ECO:0000256" key="2">
    <source>
        <dbReference type="ARBA" id="ARBA00022450"/>
    </source>
</evidence>
<dbReference type="GO" id="GO:0006633">
    <property type="term" value="P:fatty acid biosynthetic process"/>
    <property type="evidence" value="ECO:0007669"/>
    <property type="project" value="TreeGrafter"/>
</dbReference>
<dbReference type="SUPFAM" id="SSF47336">
    <property type="entry name" value="ACP-like"/>
    <property type="match status" value="1"/>
</dbReference>
<dbReference type="Pfam" id="PF00501">
    <property type="entry name" value="AMP-binding"/>
    <property type="match status" value="1"/>
</dbReference>
<dbReference type="GO" id="GO:0005886">
    <property type="term" value="C:plasma membrane"/>
    <property type="evidence" value="ECO:0007669"/>
    <property type="project" value="TreeGrafter"/>
</dbReference>
<feature type="domain" description="Carrier" evidence="4">
    <location>
        <begin position="621"/>
        <end position="695"/>
    </location>
</feature>
<dbReference type="PANTHER" id="PTHR22754:SF32">
    <property type="entry name" value="DISCO-INTERACTING PROTEIN 2"/>
    <property type="match status" value="1"/>
</dbReference>
<dbReference type="SMART" id="SM01294">
    <property type="entry name" value="PKS_PP_betabranch"/>
    <property type="match status" value="1"/>
</dbReference>
<dbReference type="SMR" id="A1YBQ9"/>
<dbReference type="InterPro" id="IPR045851">
    <property type="entry name" value="AMP-bd_C_sf"/>
</dbReference>
<dbReference type="InterPro" id="IPR009081">
    <property type="entry name" value="PP-bd_ACP"/>
</dbReference>
<dbReference type="Gene3D" id="1.10.1200.10">
    <property type="entry name" value="ACP-like"/>
    <property type="match status" value="1"/>
</dbReference>
<dbReference type="InterPro" id="IPR000873">
    <property type="entry name" value="AMP-dep_synth/lig_dom"/>
</dbReference>
<dbReference type="InterPro" id="IPR036736">
    <property type="entry name" value="ACP-like_sf"/>
</dbReference>
<organism evidence="5">
    <name type="scientific">Sorangium cellulosum</name>
    <name type="common">Polyangium cellulosum</name>
    <dbReference type="NCBI Taxonomy" id="56"/>
    <lineage>
        <taxon>Bacteria</taxon>
        <taxon>Pseudomonadati</taxon>
        <taxon>Myxococcota</taxon>
        <taxon>Polyangia</taxon>
        <taxon>Polyangiales</taxon>
        <taxon>Polyangiaceae</taxon>
        <taxon>Sorangium</taxon>
    </lineage>
</organism>
<dbReference type="PANTHER" id="PTHR22754">
    <property type="entry name" value="DISCO-INTERACTING PROTEIN 2 DIP2 -RELATED"/>
    <property type="match status" value="1"/>
</dbReference>
<dbReference type="EMBL" id="DQ897667">
    <property type="protein sequence ID" value="ABK32262.1"/>
    <property type="molecule type" value="Genomic_DNA"/>
</dbReference>
<dbReference type="InterPro" id="IPR020806">
    <property type="entry name" value="PKS_PP-bd"/>
</dbReference>
<reference evidence="5" key="1">
    <citation type="journal article" date="2006" name="Chem. Biol.">
        <title>Analysis of the ambruticin and jerangolid gene clusters of Sorangium cellulosum reveals unusual mechanisms of polyketide biosynthesis.</title>
        <authorList>
            <person name="Julien B."/>
            <person name="Tian Z.Q."/>
            <person name="Reid R."/>
            <person name="Reeves C.D."/>
        </authorList>
    </citation>
    <scope>NUCLEOTIDE SEQUENCE</scope>
    <source>
        <strain evidence="5">So ce10</strain>
    </source>
</reference>
<dbReference type="SMART" id="SM00823">
    <property type="entry name" value="PKS_PP"/>
    <property type="match status" value="1"/>
</dbReference>
<dbReference type="AlphaFoldDB" id="A1YBQ9"/>
<dbReference type="InterPro" id="IPR042099">
    <property type="entry name" value="ANL_N_sf"/>
</dbReference>
<dbReference type="PROSITE" id="PS50075">
    <property type="entry name" value="CARRIER"/>
    <property type="match status" value="1"/>
</dbReference>
<dbReference type="Gene3D" id="3.30.300.30">
    <property type="match status" value="1"/>
</dbReference>